<dbReference type="EMBL" id="CAJNNW010030277">
    <property type="protein sequence ID" value="CAE8702974.1"/>
    <property type="molecule type" value="Genomic_DNA"/>
</dbReference>
<accession>A0A813KFI6</accession>
<gene>
    <name evidence="2" type="ORF">PGLA2088_LOCUS32677</name>
</gene>
<name>A0A813KFI6_POLGL</name>
<evidence type="ECO:0000313" key="3">
    <source>
        <dbReference type="Proteomes" id="UP000626109"/>
    </source>
</evidence>
<evidence type="ECO:0000313" key="2">
    <source>
        <dbReference type="EMBL" id="CAE8702974.1"/>
    </source>
</evidence>
<feature type="region of interest" description="Disordered" evidence="1">
    <location>
        <begin position="1"/>
        <end position="35"/>
    </location>
</feature>
<feature type="compositionally biased region" description="Basic and acidic residues" evidence="1">
    <location>
        <begin position="15"/>
        <end position="35"/>
    </location>
</feature>
<reference evidence="2" key="1">
    <citation type="submission" date="2021-02" db="EMBL/GenBank/DDBJ databases">
        <authorList>
            <person name="Dougan E. K."/>
            <person name="Rhodes N."/>
            <person name="Thang M."/>
            <person name="Chan C."/>
        </authorList>
    </citation>
    <scope>NUCLEOTIDE SEQUENCE</scope>
</reference>
<sequence length="104" mass="11653">MEKSRGLQVWPQTDAGKDKDKDKDDLEHAQISHPDEELNHEAEALKGCVVQPKAPRPTINSTMERILHPDEELDHEAEAFEGCVFTLLMANVVQDFARFAIGTA</sequence>
<evidence type="ECO:0000256" key="1">
    <source>
        <dbReference type="SAM" id="MobiDB-lite"/>
    </source>
</evidence>
<organism evidence="2 3">
    <name type="scientific">Polarella glacialis</name>
    <name type="common">Dinoflagellate</name>
    <dbReference type="NCBI Taxonomy" id="89957"/>
    <lineage>
        <taxon>Eukaryota</taxon>
        <taxon>Sar</taxon>
        <taxon>Alveolata</taxon>
        <taxon>Dinophyceae</taxon>
        <taxon>Suessiales</taxon>
        <taxon>Suessiaceae</taxon>
        <taxon>Polarella</taxon>
    </lineage>
</organism>
<proteinExistence type="predicted"/>
<protein>
    <submittedName>
        <fullName evidence="2">Uncharacterized protein</fullName>
    </submittedName>
</protein>
<comment type="caution">
    <text evidence="2">The sequence shown here is derived from an EMBL/GenBank/DDBJ whole genome shotgun (WGS) entry which is preliminary data.</text>
</comment>
<dbReference type="Proteomes" id="UP000626109">
    <property type="component" value="Unassembled WGS sequence"/>
</dbReference>
<dbReference type="AlphaFoldDB" id="A0A813KFI6"/>